<proteinExistence type="predicted"/>
<dbReference type="PATRIC" id="fig|29423.5.peg.2548"/>
<dbReference type="RefSeq" id="WP_025385037.1">
    <property type="nucleotide sequence ID" value="NZ_LCUA01000044.1"/>
</dbReference>
<protein>
    <submittedName>
        <fullName evidence="1">Uncharacterized protein</fullName>
    </submittedName>
</protein>
<evidence type="ECO:0000313" key="1">
    <source>
        <dbReference type="EMBL" id="KTD37289.1"/>
    </source>
</evidence>
<name>A0A0W0WYA0_9GAMM</name>
<dbReference type="AlphaFoldDB" id="A0A0W0WYA0"/>
<reference evidence="1 2" key="1">
    <citation type="submission" date="2015-11" db="EMBL/GenBank/DDBJ databases">
        <title>Genomic analysis of 38 Legionella species identifies large and diverse effector repertoires.</title>
        <authorList>
            <person name="Burstein D."/>
            <person name="Amaro F."/>
            <person name="Zusman T."/>
            <person name="Lifshitz Z."/>
            <person name="Cohen O."/>
            <person name="Gilbert J.A."/>
            <person name="Pupko T."/>
            <person name="Shuman H.A."/>
            <person name="Segal G."/>
        </authorList>
    </citation>
    <scope>NUCLEOTIDE SEQUENCE [LARGE SCALE GENOMIC DNA]</scope>
    <source>
        <strain evidence="1 2">Oak Ridge-10</strain>
    </source>
</reference>
<evidence type="ECO:0000313" key="2">
    <source>
        <dbReference type="Proteomes" id="UP000054858"/>
    </source>
</evidence>
<comment type="caution">
    <text evidence="1">The sequence shown here is derived from an EMBL/GenBank/DDBJ whole genome shotgun (WGS) entry which is preliminary data.</text>
</comment>
<accession>A0A0W0WYA0</accession>
<dbReference type="EMBL" id="LNYP01000031">
    <property type="protein sequence ID" value="KTD37289.1"/>
    <property type="molecule type" value="Genomic_DNA"/>
</dbReference>
<dbReference type="Proteomes" id="UP000054858">
    <property type="component" value="Unassembled WGS sequence"/>
</dbReference>
<sequence>MKHKRYQRESYKLQPIDSGRLKLEDTMKGILLLPILLMLTACGFMNDETIETQEVLAPPVKNKFLFVEYDTGIDVTHTKIKYN</sequence>
<gene>
    <name evidence="1" type="ORF">Loak_2425</name>
</gene>
<organism evidence="1 2">
    <name type="scientific">Legionella oakridgensis</name>
    <dbReference type="NCBI Taxonomy" id="29423"/>
    <lineage>
        <taxon>Bacteria</taxon>
        <taxon>Pseudomonadati</taxon>
        <taxon>Pseudomonadota</taxon>
        <taxon>Gammaproteobacteria</taxon>
        <taxon>Legionellales</taxon>
        <taxon>Legionellaceae</taxon>
        <taxon>Legionella</taxon>
    </lineage>
</organism>